<reference evidence="1" key="1">
    <citation type="submission" date="2014-11" db="EMBL/GenBank/DDBJ databases">
        <authorList>
            <person name="Amaro Gonzalez C."/>
        </authorList>
    </citation>
    <scope>NUCLEOTIDE SEQUENCE</scope>
</reference>
<name>A0A0E9PVL2_ANGAN</name>
<dbReference type="AlphaFoldDB" id="A0A0E9PVL2"/>
<accession>A0A0E9PVL2</accession>
<dbReference type="EMBL" id="GBXM01100280">
    <property type="protein sequence ID" value="JAH08297.1"/>
    <property type="molecule type" value="Transcribed_RNA"/>
</dbReference>
<proteinExistence type="predicted"/>
<reference evidence="1" key="2">
    <citation type="journal article" date="2015" name="Fish Shellfish Immunol.">
        <title>Early steps in the European eel (Anguilla anguilla)-Vibrio vulnificus interaction in the gills: Role of the RtxA13 toxin.</title>
        <authorList>
            <person name="Callol A."/>
            <person name="Pajuelo D."/>
            <person name="Ebbesson L."/>
            <person name="Teles M."/>
            <person name="MacKenzie S."/>
            <person name="Amaro C."/>
        </authorList>
    </citation>
    <scope>NUCLEOTIDE SEQUENCE</scope>
</reference>
<organism evidence="1">
    <name type="scientific">Anguilla anguilla</name>
    <name type="common">European freshwater eel</name>
    <name type="synonym">Muraena anguilla</name>
    <dbReference type="NCBI Taxonomy" id="7936"/>
    <lineage>
        <taxon>Eukaryota</taxon>
        <taxon>Metazoa</taxon>
        <taxon>Chordata</taxon>
        <taxon>Craniata</taxon>
        <taxon>Vertebrata</taxon>
        <taxon>Euteleostomi</taxon>
        <taxon>Actinopterygii</taxon>
        <taxon>Neopterygii</taxon>
        <taxon>Teleostei</taxon>
        <taxon>Anguilliformes</taxon>
        <taxon>Anguillidae</taxon>
        <taxon>Anguilla</taxon>
    </lineage>
</organism>
<protein>
    <submittedName>
        <fullName evidence="1">Uncharacterized protein</fullName>
    </submittedName>
</protein>
<sequence>MGAIVALAVFLGTLYYSNCVELTQPGSMVLKPGETLSSAL</sequence>
<evidence type="ECO:0000313" key="1">
    <source>
        <dbReference type="EMBL" id="JAH08297.1"/>
    </source>
</evidence>